<organism evidence="4 5">
    <name type="scientific">Miscanthus lutarioriparius</name>
    <dbReference type="NCBI Taxonomy" id="422564"/>
    <lineage>
        <taxon>Eukaryota</taxon>
        <taxon>Viridiplantae</taxon>
        <taxon>Streptophyta</taxon>
        <taxon>Embryophyta</taxon>
        <taxon>Tracheophyta</taxon>
        <taxon>Spermatophyta</taxon>
        <taxon>Magnoliopsida</taxon>
        <taxon>Liliopsida</taxon>
        <taxon>Poales</taxon>
        <taxon>Poaceae</taxon>
        <taxon>PACMAD clade</taxon>
        <taxon>Panicoideae</taxon>
        <taxon>Andropogonodae</taxon>
        <taxon>Andropogoneae</taxon>
        <taxon>Saccharinae</taxon>
        <taxon>Miscanthus</taxon>
    </lineage>
</organism>
<protein>
    <recommendedName>
        <fullName evidence="6">Pentatricopeptide repeat-containing protein</fullName>
    </recommendedName>
</protein>
<dbReference type="AlphaFoldDB" id="A0A811MIG3"/>
<dbReference type="PANTHER" id="PTHR47926:SF519">
    <property type="entry name" value="DYW DOMAIN-CONTAINING PROTEIN"/>
    <property type="match status" value="1"/>
</dbReference>
<dbReference type="Proteomes" id="UP000604825">
    <property type="component" value="Unassembled WGS sequence"/>
</dbReference>
<dbReference type="GO" id="GO:0003723">
    <property type="term" value="F:RNA binding"/>
    <property type="evidence" value="ECO:0007669"/>
    <property type="project" value="InterPro"/>
</dbReference>
<dbReference type="NCBIfam" id="TIGR00756">
    <property type="entry name" value="PPR"/>
    <property type="match status" value="6"/>
</dbReference>
<evidence type="ECO:0000313" key="4">
    <source>
        <dbReference type="EMBL" id="CAD6206868.1"/>
    </source>
</evidence>
<accession>A0A811MIG3</accession>
<sequence length="743" mass="82125">MAAPAAATAPATDHYARLLQLCQTAFNPSAGRAIHAHAVKAGLLVSAYLCNNLLSYYASADNSLLSMYTKSGRLADARVMFAEMPERDAVSWTVMVVGLNRAGRFWDAVNTFLDMVGEGLVPSQFTLTNVLSSCAATEACGVGRKIHSFVVKLGLSSCVPVANSVLYMYGKCGDAETARAVFERMKVRSESSWNAMVSLYTHQGRMDLAVSMFEKMEERSIVSWNAIIAGYNQNGLDDMALKFFSRMLTASSMEPDAFTVTSVLSACANLRMLKMGKQMHSYILRTGMPCSSQIMNALISTYAKSRSVETARRIMDQAVVADLNVISFTALLEGYVKLGDTKQAREIFDVMNNRDVIAWTAMIVGYQQNGQNDEAMELFRSMIKSGPEPNSHTLAAVLSACTSLAYLDYGKQIYCRAIRSLQEQSVSVSNAIITVYARSGSVPLGRRVFDQICWRKETVTWTSMIVALAQHGLGEQAVVLFEEMLRVGVKPDRVTYIGVFSACTHAGFIDKGKRYYEQMQNEHGIVPEMSHYACMVDLLARAGLLTEAHEFIQQMPLVPDTVVWGSLLAACRMDSAINKFLGMTTRCRRRKNADLAELAAEKLLSIDPDNSGAYSALANVYSACGRWNDTARIWKLRKDKAVKKETGFSWTHVQSKVHVFGADDILHPQRDAIYKKASEMWEEIKKAGFVPDLNSVLHNVDDELKEELLSRHSGSEACHCRTFGLINTPEKTTEMGTAHVKIG</sequence>
<keyword evidence="5" id="KW-1185">Reference proteome</keyword>
<dbReference type="PANTHER" id="PTHR47926">
    <property type="entry name" value="PENTATRICOPEPTIDE REPEAT-CONTAINING PROTEIN"/>
    <property type="match status" value="1"/>
</dbReference>
<feature type="repeat" description="PPR" evidence="3">
    <location>
        <begin position="88"/>
        <end position="122"/>
    </location>
</feature>
<evidence type="ECO:0000256" key="3">
    <source>
        <dbReference type="PROSITE-ProRule" id="PRU00708"/>
    </source>
</evidence>
<keyword evidence="2" id="KW-0809">Transit peptide</keyword>
<feature type="repeat" description="PPR" evidence="3">
    <location>
        <begin position="324"/>
        <end position="354"/>
    </location>
</feature>
<proteinExistence type="predicted"/>
<dbReference type="FunFam" id="1.25.40.10:FF:001311">
    <property type="entry name" value="Pentatricopeptide repeat-containing protein"/>
    <property type="match status" value="1"/>
</dbReference>
<dbReference type="Pfam" id="PF20431">
    <property type="entry name" value="E_motif"/>
    <property type="match status" value="1"/>
</dbReference>
<keyword evidence="1" id="KW-0677">Repeat</keyword>
<comment type="caution">
    <text evidence="4">The sequence shown here is derived from an EMBL/GenBank/DDBJ whole genome shotgun (WGS) entry which is preliminary data.</text>
</comment>
<dbReference type="OrthoDB" id="185373at2759"/>
<feature type="repeat" description="PPR" evidence="3">
    <location>
        <begin position="355"/>
        <end position="389"/>
    </location>
</feature>
<dbReference type="InterPro" id="IPR011990">
    <property type="entry name" value="TPR-like_helical_dom_sf"/>
</dbReference>
<dbReference type="Pfam" id="PF01535">
    <property type="entry name" value="PPR"/>
    <property type="match status" value="4"/>
</dbReference>
<evidence type="ECO:0000256" key="2">
    <source>
        <dbReference type="ARBA" id="ARBA00022946"/>
    </source>
</evidence>
<dbReference type="InterPro" id="IPR002885">
    <property type="entry name" value="PPR_rpt"/>
</dbReference>
<dbReference type="Pfam" id="PF13812">
    <property type="entry name" value="PPR_3"/>
    <property type="match status" value="1"/>
</dbReference>
<dbReference type="FunFam" id="1.25.40.10:FF:001093">
    <property type="entry name" value="Pentatricopeptide repeat-containing protein At2g34400"/>
    <property type="match status" value="1"/>
</dbReference>
<dbReference type="Pfam" id="PF13041">
    <property type="entry name" value="PPR_2"/>
    <property type="match status" value="3"/>
</dbReference>
<evidence type="ECO:0008006" key="6">
    <source>
        <dbReference type="Google" id="ProtNLM"/>
    </source>
</evidence>
<reference evidence="4" key="1">
    <citation type="submission" date="2020-10" db="EMBL/GenBank/DDBJ databases">
        <authorList>
            <person name="Han B."/>
            <person name="Lu T."/>
            <person name="Zhao Q."/>
            <person name="Huang X."/>
            <person name="Zhao Y."/>
        </authorList>
    </citation>
    <scope>NUCLEOTIDE SEQUENCE</scope>
</reference>
<dbReference type="Gene3D" id="1.25.40.10">
    <property type="entry name" value="Tetratricopeptide repeat domain"/>
    <property type="match status" value="4"/>
</dbReference>
<gene>
    <name evidence="4" type="ORF">NCGR_LOCUS4503</name>
</gene>
<evidence type="ECO:0000313" key="5">
    <source>
        <dbReference type="Proteomes" id="UP000604825"/>
    </source>
</evidence>
<dbReference type="InterPro" id="IPR046960">
    <property type="entry name" value="PPR_At4g14850-like_plant"/>
</dbReference>
<dbReference type="SUPFAM" id="SSF48452">
    <property type="entry name" value="TPR-like"/>
    <property type="match status" value="1"/>
</dbReference>
<feature type="repeat" description="PPR" evidence="3">
    <location>
        <begin position="189"/>
        <end position="223"/>
    </location>
</feature>
<evidence type="ECO:0000256" key="1">
    <source>
        <dbReference type="ARBA" id="ARBA00022737"/>
    </source>
</evidence>
<dbReference type="GO" id="GO:0009451">
    <property type="term" value="P:RNA modification"/>
    <property type="evidence" value="ECO:0007669"/>
    <property type="project" value="InterPro"/>
</dbReference>
<dbReference type="InterPro" id="IPR046848">
    <property type="entry name" value="E_motif"/>
</dbReference>
<feature type="repeat" description="PPR" evidence="3">
    <location>
        <begin position="457"/>
        <end position="491"/>
    </location>
</feature>
<dbReference type="EMBL" id="CAJGYO010000001">
    <property type="protein sequence ID" value="CAD6206868.1"/>
    <property type="molecule type" value="Genomic_DNA"/>
</dbReference>
<dbReference type="PROSITE" id="PS51375">
    <property type="entry name" value="PPR"/>
    <property type="match status" value="5"/>
</dbReference>
<name>A0A811MIG3_9POAL</name>